<evidence type="ECO:0000313" key="7">
    <source>
        <dbReference type="EMBL" id="MBB6096813.1"/>
    </source>
</evidence>
<evidence type="ECO:0000313" key="8">
    <source>
        <dbReference type="Proteomes" id="UP000569951"/>
    </source>
</evidence>
<dbReference type="Pfam" id="PF02653">
    <property type="entry name" value="BPD_transp_2"/>
    <property type="match status" value="1"/>
</dbReference>
<organism evidence="7 8">
    <name type="scientific">Deinobacterium chartae</name>
    <dbReference type="NCBI Taxonomy" id="521158"/>
    <lineage>
        <taxon>Bacteria</taxon>
        <taxon>Thermotogati</taxon>
        <taxon>Deinococcota</taxon>
        <taxon>Deinococci</taxon>
        <taxon>Deinococcales</taxon>
        <taxon>Deinococcaceae</taxon>
        <taxon>Deinobacterium</taxon>
    </lineage>
</organism>
<name>A0A841HVF9_9DEIO</name>
<evidence type="ECO:0000256" key="6">
    <source>
        <dbReference type="SAM" id="Phobius"/>
    </source>
</evidence>
<dbReference type="GO" id="GO:0005886">
    <property type="term" value="C:plasma membrane"/>
    <property type="evidence" value="ECO:0007669"/>
    <property type="project" value="UniProtKB-SubCell"/>
</dbReference>
<dbReference type="PANTHER" id="PTHR32196">
    <property type="entry name" value="ABC TRANSPORTER PERMEASE PROTEIN YPHD-RELATED-RELATED"/>
    <property type="match status" value="1"/>
</dbReference>
<feature type="transmembrane region" description="Helical" evidence="6">
    <location>
        <begin position="106"/>
        <end position="127"/>
    </location>
</feature>
<feature type="transmembrane region" description="Helical" evidence="6">
    <location>
        <begin position="177"/>
        <end position="202"/>
    </location>
</feature>
<dbReference type="RefSeq" id="WP_183983627.1">
    <property type="nucleotide sequence ID" value="NZ_JACHHG010000001.1"/>
</dbReference>
<feature type="transmembrane region" description="Helical" evidence="6">
    <location>
        <begin position="22"/>
        <end position="42"/>
    </location>
</feature>
<comment type="subcellular location">
    <subcellularLocation>
        <location evidence="1">Cell membrane</location>
        <topology evidence="1">Multi-pass membrane protein</topology>
    </subcellularLocation>
</comment>
<feature type="transmembrane region" description="Helical" evidence="6">
    <location>
        <begin position="233"/>
        <end position="251"/>
    </location>
</feature>
<dbReference type="GO" id="GO:0022857">
    <property type="term" value="F:transmembrane transporter activity"/>
    <property type="evidence" value="ECO:0007669"/>
    <property type="project" value="InterPro"/>
</dbReference>
<evidence type="ECO:0000256" key="2">
    <source>
        <dbReference type="ARBA" id="ARBA00022475"/>
    </source>
</evidence>
<accession>A0A841HVF9</accession>
<keyword evidence="5 6" id="KW-0472">Membrane</keyword>
<keyword evidence="3 6" id="KW-0812">Transmembrane</keyword>
<gene>
    <name evidence="7" type="ORF">HNR42_000225</name>
</gene>
<keyword evidence="2" id="KW-1003">Cell membrane</keyword>
<evidence type="ECO:0000256" key="5">
    <source>
        <dbReference type="ARBA" id="ARBA00023136"/>
    </source>
</evidence>
<comment type="caution">
    <text evidence="7">The sequence shown here is derived from an EMBL/GenBank/DDBJ whole genome shotgun (WGS) entry which is preliminary data.</text>
</comment>
<dbReference type="CDD" id="cd06579">
    <property type="entry name" value="TM_PBP1_transp_AraH_like"/>
    <property type="match status" value="1"/>
</dbReference>
<feature type="transmembrane region" description="Helical" evidence="6">
    <location>
        <begin position="80"/>
        <end position="100"/>
    </location>
</feature>
<protein>
    <submittedName>
        <fullName evidence="7">Ribose transport system permease protein</fullName>
    </submittedName>
</protein>
<feature type="transmembrane region" description="Helical" evidence="6">
    <location>
        <begin position="139"/>
        <end position="157"/>
    </location>
</feature>
<dbReference type="Proteomes" id="UP000569951">
    <property type="component" value="Unassembled WGS sequence"/>
</dbReference>
<dbReference type="InterPro" id="IPR001851">
    <property type="entry name" value="ABC_transp_permease"/>
</dbReference>
<sequence length="336" mass="34457">MSTPKPDAAVAAARPPAVLARIGSLGPLLGLLALALVATLLNPDFLTVSNLTNVLTRAAFIGIIAVGATFVIISGGIDLSVGSMAALIAGSVILIMNALSGTLGNSWTTVVAGMLIALGIGALAGLFHGTTITRGRIEPFIVTLGTLGIYRSVLTYLSQGGSISLNLPLSDVYSPVYYGAVAGIPIPILVFAAVALLGGLILNRTRYGRYVQAIGSNEQVARYAAINVTRVKIITYMIQGICVAIATILYVPRLGSASPSTGLLWELEAIAAVIIGGTALKGGSGRIWGTVVGAVLLVTIENVLNLTSIISVYLNAAVQGVVIIIVAFLQRGGRRA</sequence>
<dbReference type="PANTHER" id="PTHR32196:SF72">
    <property type="entry name" value="RIBOSE IMPORT PERMEASE PROTEIN RBSC"/>
    <property type="match status" value="1"/>
</dbReference>
<evidence type="ECO:0000256" key="1">
    <source>
        <dbReference type="ARBA" id="ARBA00004651"/>
    </source>
</evidence>
<dbReference type="EMBL" id="JACHHG010000001">
    <property type="protein sequence ID" value="MBB6096813.1"/>
    <property type="molecule type" value="Genomic_DNA"/>
</dbReference>
<evidence type="ECO:0000256" key="3">
    <source>
        <dbReference type="ARBA" id="ARBA00022692"/>
    </source>
</evidence>
<evidence type="ECO:0000256" key="4">
    <source>
        <dbReference type="ARBA" id="ARBA00022989"/>
    </source>
</evidence>
<keyword evidence="4 6" id="KW-1133">Transmembrane helix</keyword>
<proteinExistence type="predicted"/>
<reference evidence="7 8" key="1">
    <citation type="submission" date="2020-08" db="EMBL/GenBank/DDBJ databases">
        <title>Genomic Encyclopedia of Type Strains, Phase IV (KMG-IV): sequencing the most valuable type-strain genomes for metagenomic binning, comparative biology and taxonomic classification.</title>
        <authorList>
            <person name="Goeker M."/>
        </authorList>
    </citation>
    <scope>NUCLEOTIDE SEQUENCE [LARGE SCALE GENOMIC DNA]</scope>
    <source>
        <strain evidence="7 8">DSM 21458</strain>
    </source>
</reference>
<keyword evidence="8" id="KW-1185">Reference proteome</keyword>
<feature type="transmembrane region" description="Helical" evidence="6">
    <location>
        <begin position="54"/>
        <end position="73"/>
    </location>
</feature>
<feature type="transmembrane region" description="Helical" evidence="6">
    <location>
        <begin position="310"/>
        <end position="329"/>
    </location>
</feature>
<dbReference type="AlphaFoldDB" id="A0A841HVF9"/>